<evidence type="ECO:0000259" key="1">
    <source>
        <dbReference type="Pfam" id="PF19427"/>
    </source>
</evidence>
<accession>A0A1I7SW82</accession>
<dbReference type="GO" id="GO:0045179">
    <property type="term" value="C:apical cortex"/>
    <property type="evidence" value="ECO:0007669"/>
    <property type="project" value="TreeGrafter"/>
</dbReference>
<reference evidence="2" key="2">
    <citation type="submission" date="2020-09" db="EMBL/GenBank/DDBJ databases">
        <authorList>
            <person name="Kikuchi T."/>
        </authorList>
    </citation>
    <scope>NUCLEOTIDE SEQUENCE</scope>
    <source>
        <strain evidence="2">Ka4C1</strain>
    </source>
</reference>
<dbReference type="SMR" id="A0A1I7SW82"/>
<dbReference type="WBParaSite" id="BXY_1731300.1">
    <property type="protein sequence ID" value="BXY_1731300.1"/>
    <property type="gene ID" value="BXY_1731300"/>
</dbReference>
<dbReference type="Pfam" id="PF19427">
    <property type="entry name" value="Insc_C"/>
    <property type="match status" value="1"/>
</dbReference>
<gene>
    <name evidence="2" type="ORF">BXYJ_LOCUS4408</name>
</gene>
<dbReference type="Proteomes" id="UP000095284">
    <property type="component" value="Unplaced"/>
</dbReference>
<sequence length="633" mass="70748">MMYSNKRKSCISPQLEWLNELRFAAELETMSVLFAKSVAESRGYIKLFIGHQHDPINERRKSRCIARLMPSNPVEDLPDSNHKSLISVPSTSCESLNVQETPEEEVEFGNSLPSEVLSNTRDSINIPLMRRRRKKPGVYRHSIRVNDGPDNRISIITSRPAPSIPKIFTSIRNIKSSSSSISSTSADSGQCSGNSGVHENVNHLARDSNGIMVSSASSVFSKEQKTALPMYARIANSMDHVLRIASTVLTLLDSNLSDKKLKRELIQKTKVYIEITKQSQCGPFLQDDDFDPVLAIVQDLEQQRFPEVYDIVPEYFNIYVRKMIEQSMSVFVKVICVYLNDSSNKDRLLVIALEHMIHLLLFGDDISLEAIRHKAVERLLEFCRLTSTPAETLRLLLRALAVLCGVNKGCVQLLSLGGLDTVLNLLCNSPSFCAVEAAGILTQLTNANHPFIRPQGLGNNVVNRLLDLLDESNTSESVLLCTAALANLSIHDQITELLYQKNAVIRLVRACKRPNCSSAFVYEQTVAIFSRLAHCGYDQALIAQQAIPLLLKMMTITSTQQIDHYRRVRYKAVVCLSSLASTGIGLKAIFKQQGREKLIEALRSENVSKSAPFALLCQGVKNKLEETYYKNDK</sequence>
<dbReference type="InterPro" id="IPR045789">
    <property type="entry name" value="Insc_C"/>
</dbReference>
<evidence type="ECO:0000313" key="2">
    <source>
        <dbReference type="EMBL" id="CAD5216195.1"/>
    </source>
</evidence>
<dbReference type="AlphaFoldDB" id="A0A1I7SW82"/>
<dbReference type="SUPFAM" id="SSF48371">
    <property type="entry name" value="ARM repeat"/>
    <property type="match status" value="1"/>
</dbReference>
<feature type="domain" description="Protein inscuteable homologue C-terminal" evidence="1">
    <location>
        <begin position="321"/>
        <end position="604"/>
    </location>
</feature>
<dbReference type="EMBL" id="CAJFCV020000002">
    <property type="protein sequence ID" value="CAG9098972.1"/>
    <property type="molecule type" value="Genomic_DNA"/>
</dbReference>
<dbReference type="PANTHER" id="PTHR21386">
    <property type="entry name" value="INSCUTEABLE"/>
    <property type="match status" value="1"/>
</dbReference>
<dbReference type="Proteomes" id="UP000582659">
    <property type="component" value="Unassembled WGS sequence"/>
</dbReference>
<dbReference type="InterPro" id="IPR016024">
    <property type="entry name" value="ARM-type_fold"/>
</dbReference>
<dbReference type="eggNOG" id="ENOG502RZX0">
    <property type="taxonomic scope" value="Eukaryota"/>
</dbReference>
<protein>
    <submittedName>
        <fullName evidence="2">(pine wood nematode) hypothetical protein</fullName>
    </submittedName>
</protein>
<reference evidence="5" key="1">
    <citation type="submission" date="2016-11" db="UniProtKB">
        <authorList>
            <consortium name="WormBaseParasite"/>
        </authorList>
    </citation>
    <scope>IDENTIFICATION</scope>
</reference>
<dbReference type="GO" id="GO:0045176">
    <property type="term" value="P:apical protein localization"/>
    <property type="evidence" value="ECO:0007669"/>
    <property type="project" value="TreeGrafter"/>
</dbReference>
<dbReference type="InterPro" id="IPR011989">
    <property type="entry name" value="ARM-like"/>
</dbReference>
<name>A0A1I7SW82_BURXY</name>
<dbReference type="Gene3D" id="1.25.10.10">
    <property type="entry name" value="Leucine-rich Repeat Variant"/>
    <property type="match status" value="1"/>
</dbReference>
<dbReference type="GO" id="GO:0009786">
    <property type="term" value="P:regulation of asymmetric cell division"/>
    <property type="evidence" value="ECO:0007669"/>
    <property type="project" value="TreeGrafter"/>
</dbReference>
<dbReference type="PANTHER" id="PTHR21386:SF0">
    <property type="entry name" value="PROTEIN INSCUTEABLE HOMOLOG"/>
    <property type="match status" value="1"/>
</dbReference>
<dbReference type="GO" id="GO:0008356">
    <property type="term" value="P:asymmetric cell division"/>
    <property type="evidence" value="ECO:0007669"/>
    <property type="project" value="InterPro"/>
</dbReference>
<dbReference type="InterPro" id="IPR039921">
    <property type="entry name" value="Inscuteable"/>
</dbReference>
<dbReference type="EMBL" id="CAJFDI010000002">
    <property type="protein sequence ID" value="CAD5216195.1"/>
    <property type="molecule type" value="Genomic_DNA"/>
</dbReference>
<dbReference type="OrthoDB" id="5796379at2759"/>
<organism evidence="3 5">
    <name type="scientific">Bursaphelenchus xylophilus</name>
    <name type="common">Pinewood nematode worm</name>
    <name type="synonym">Aphelenchoides xylophilus</name>
    <dbReference type="NCBI Taxonomy" id="6326"/>
    <lineage>
        <taxon>Eukaryota</taxon>
        <taxon>Metazoa</taxon>
        <taxon>Ecdysozoa</taxon>
        <taxon>Nematoda</taxon>
        <taxon>Chromadorea</taxon>
        <taxon>Rhabditida</taxon>
        <taxon>Tylenchina</taxon>
        <taxon>Tylenchomorpha</taxon>
        <taxon>Aphelenchoidea</taxon>
        <taxon>Aphelenchoididae</taxon>
        <taxon>Bursaphelenchus</taxon>
    </lineage>
</organism>
<keyword evidence="4" id="KW-1185">Reference proteome</keyword>
<proteinExistence type="predicted"/>
<evidence type="ECO:0000313" key="4">
    <source>
        <dbReference type="Proteomes" id="UP000659654"/>
    </source>
</evidence>
<evidence type="ECO:0000313" key="3">
    <source>
        <dbReference type="Proteomes" id="UP000095284"/>
    </source>
</evidence>
<dbReference type="Proteomes" id="UP000659654">
    <property type="component" value="Unassembled WGS sequence"/>
</dbReference>
<evidence type="ECO:0000313" key="5">
    <source>
        <dbReference type="WBParaSite" id="BXY_1731300.1"/>
    </source>
</evidence>
<dbReference type="GO" id="GO:0008093">
    <property type="term" value="F:cytoskeletal anchor activity"/>
    <property type="evidence" value="ECO:0007669"/>
    <property type="project" value="TreeGrafter"/>
</dbReference>
<dbReference type="GO" id="GO:0000132">
    <property type="term" value="P:establishment of mitotic spindle orientation"/>
    <property type="evidence" value="ECO:0007669"/>
    <property type="project" value="TreeGrafter"/>
</dbReference>